<evidence type="ECO:0000313" key="1">
    <source>
        <dbReference type="EMBL" id="MCI3246295.1"/>
    </source>
</evidence>
<name>A0ABS9XWN1_9ACTN</name>
<accession>A0ABS9XWN1</accession>
<keyword evidence="2" id="KW-1185">Reference proteome</keyword>
<dbReference type="RefSeq" id="WP_242713646.1">
    <property type="nucleotide sequence ID" value="NZ_JALDAX010000032.1"/>
</dbReference>
<evidence type="ECO:0000313" key="2">
    <source>
        <dbReference type="Proteomes" id="UP001165270"/>
    </source>
</evidence>
<organism evidence="1 2">
    <name type="scientific">Streptomyces spinosisporus</name>
    <dbReference type="NCBI Taxonomy" id="2927582"/>
    <lineage>
        <taxon>Bacteria</taxon>
        <taxon>Bacillati</taxon>
        <taxon>Actinomycetota</taxon>
        <taxon>Actinomycetes</taxon>
        <taxon>Kitasatosporales</taxon>
        <taxon>Streptomycetaceae</taxon>
        <taxon>Streptomyces</taxon>
    </lineage>
</organism>
<dbReference type="EMBL" id="JALDAX010000032">
    <property type="protein sequence ID" value="MCI3246295.1"/>
    <property type="molecule type" value="Genomic_DNA"/>
</dbReference>
<sequence>MTPLEHIMGLMDPSYPEPIRRSMAQGILDKHAHDLAEQQRATLDDLFSRYERTFHEDAFADLIAVIDPKEQRP</sequence>
<protein>
    <submittedName>
        <fullName evidence="1">Uncharacterized protein</fullName>
    </submittedName>
</protein>
<dbReference type="Proteomes" id="UP001165270">
    <property type="component" value="Unassembled WGS sequence"/>
</dbReference>
<proteinExistence type="predicted"/>
<reference evidence="1" key="1">
    <citation type="submission" date="2022-03" db="EMBL/GenBank/DDBJ databases">
        <title>Streptomyces 7R015 and 7R016 isolated from Barleria lupulina in Thailand.</title>
        <authorList>
            <person name="Kanchanasin P."/>
            <person name="Phongsopitanun W."/>
            <person name="Tanasupawat S."/>
        </authorList>
    </citation>
    <scope>NUCLEOTIDE SEQUENCE</scope>
    <source>
        <strain evidence="1">7R016</strain>
    </source>
</reference>
<gene>
    <name evidence="1" type="ORF">MQN93_42055</name>
</gene>
<comment type="caution">
    <text evidence="1">The sequence shown here is derived from an EMBL/GenBank/DDBJ whole genome shotgun (WGS) entry which is preliminary data.</text>
</comment>